<dbReference type="KEGG" id="tpi:TREPR_1511"/>
<dbReference type="PIRSF" id="PIRSF002825">
    <property type="entry name" value="CfbpA"/>
    <property type="match status" value="1"/>
</dbReference>
<dbReference type="InterPro" id="IPR026045">
    <property type="entry name" value="Ferric-bd"/>
</dbReference>
<feature type="chain" id="PRO_5003336219" evidence="2">
    <location>
        <begin position="26"/>
        <end position="336"/>
    </location>
</feature>
<evidence type="ECO:0000256" key="2">
    <source>
        <dbReference type="SAM" id="SignalP"/>
    </source>
</evidence>
<protein>
    <submittedName>
        <fullName evidence="3">Putative ABC transporter, substrate binding protein</fullName>
    </submittedName>
</protein>
<accession>F5YPI6</accession>
<dbReference type="SUPFAM" id="SSF53850">
    <property type="entry name" value="Periplasmic binding protein-like II"/>
    <property type="match status" value="1"/>
</dbReference>
<name>F5YPI6_TREPZ</name>
<dbReference type="PANTHER" id="PTHR30006:SF2">
    <property type="entry name" value="ABC TRANSPORTER SUBSTRATE-BINDING PROTEIN"/>
    <property type="match status" value="1"/>
</dbReference>
<dbReference type="STRING" id="545694.TREPR_1511"/>
<dbReference type="AlphaFoldDB" id="F5YPI6"/>
<dbReference type="OrthoDB" id="305758at2"/>
<evidence type="ECO:0000256" key="1">
    <source>
        <dbReference type="ARBA" id="ARBA00022729"/>
    </source>
</evidence>
<dbReference type="EMBL" id="CP001843">
    <property type="protein sequence ID" value="AEF85620.1"/>
    <property type="molecule type" value="Genomic_DNA"/>
</dbReference>
<organism evidence="3 4">
    <name type="scientific">Treponema primitia (strain ATCC BAA-887 / DSM 12427 / ZAS-2)</name>
    <dbReference type="NCBI Taxonomy" id="545694"/>
    <lineage>
        <taxon>Bacteria</taxon>
        <taxon>Pseudomonadati</taxon>
        <taxon>Spirochaetota</taxon>
        <taxon>Spirochaetia</taxon>
        <taxon>Spirochaetales</taxon>
        <taxon>Treponemataceae</taxon>
        <taxon>Treponema</taxon>
    </lineage>
</organism>
<dbReference type="GO" id="GO:0030976">
    <property type="term" value="F:thiamine pyrophosphate binding"/>
    <property type="evidence" value="ECO:0007669"/>
    <property type="project" value="TreeGrafter"/>
</dbReference>
<dbReference type="Proteomes" id="UP000009223">
    <property type="component" value="Chromosome"/>
</dbReference>
<keyword evidence="1 2" id="KW-0732">Signal</keyword>
<evidence type="ECO:0000313" key="3">
    <source>
        <dbReference type="EMBL" id="AEF85620.1"/>
    </source>
</evidence>
<reference evidence="4" key="1">
    <citation type="submission" date="2009-12" db="EMBL/GenBank/DDBJ databases">
        <title>Complete sequence of Treponema primitia strain ZAS-2.</title>
        <authorList>
            <person name="Tetu S.G."/>
            <person name="Matson E."/>
            <person name="Ren Q."/>
            <person name="Seshadri R."/>
            <person name="Elbourne L."/>
            <person name="Hassan K.A."/>
            <person name="Durkin A."/>
            <person name="Radune D."/>
            <person name="Mohamoud Y."/>
            <person name="Shay R."/>
            <person name="Jin S."/>
            <person name="Zhang X."/>
            <person name="Lucey K."/>
            <person name="Ballor N.R."/>
            <person name="Ottesen E."/>
            <person name="Rosenthal R."/>
            <person name="Allen A."/>
            <person name="Leadbetter J.R."/>
            <person name="Paulsen I.T."/>
        </authorList>
    </citation>
    <scope>NUCLEOTIDE SEQUENCE [LARGE SCALE GENOMIC DNA]</scope>
    <source>
        <strain evidence="4">ATCC BAA-887 / DSM 12427 / ZAS-2</strain>
    </source>
</reference>
<feature type="signal peptide" evidence="2">
    <location>
        <begin position="1"/>
        <end position="25"/>
    </location>
</feature>
<sequence length="336" mass="36670">MKLMKKCTGAFLTVLLLVLPAGCSKKDGNSTANTKAGGNLVIYTGSGTEITDPILALFSRQNPNIKVEIIKAGSGELMARIRAEIGNPGGDLLIGGEPYLYESSAEVFEPYVSPTDKDMVISASDGLWHPWSVMLTPIAVNKDRLPNQSAWPTKLSDLKEPRYKAEKIAFCDPGKSGTGATIANNIASLYDWEFFTSMLDNSEVLSGSDPMFDAVKDGTYPIGFVNEDLGVKWLEVGLPIALVYPTDGVINTVDCLGIIKGAKNMDNAKLFVDFFGSPENHQILVNEVKRRSTRKDAKLAEGMTPTTAYKLIQANRISRGEITEKYNEAYEISRKK</sequence>
<dbReference type="eggNOG" id="COG1840">
    <property type="taxonomic scope" value="Bacteria"/>
</dbReference>
<dbReference type="Gene3D" id="3.40.190.10">
    <property type="entry name" value="Periplasmic binding protein-like II"/>
    <property type="match status" value="2"/>
</dbReference>
<evidence type="ECO:0000313" key="4">
    <source>
        <dbReference type="Proteomes" id="UP000009223"/>
    </source>
</evidence>
<dbReference type="GO" id="GO:0015888">
    <property type="term" value="P:thiamine transport"/>
    <property type="evidence" value="ECO:0007669"/>
    <property type="project" value="TreeGrafter"/>
</dbReference>
<dbReference type="GO" id="GO:0030975">
    <property type="term" value="F:thiamine binding"/>
    <property type="evidence" value="ECO:0007669"/>
    <property type="project" value="TreeGrafter"/>
</dbReference>
<keyword evidence="4" id="KW-1185">Reference proteome</keyword>
<reference evidence="3 4" key="2">
    <citation type="journal article" date="2011" name="ISME J.">
        <title>RNA-seq reveals cooperative metabolic interactions between two termite-gut spirochete species in co-culture.</title>
        <authorList>
            <person name="Rosenthal A.Z."/>
            <person name="Matson E.G."/>
            <person name="Eldar A."/>
            <person name="Leadbetter J.R."/>
        </authorList>
    </citation>
    <scope>NUCLEOTIDE SEQUENCE [LARGE SCALE GENOMIC DNA]</scope>
    <source>
        <strain evidence="4">ATCC BAA-887 / DSM 12427 / ZAS-2</strain>
    </source>
</reference>
<dbReference type="RefSeq" id="WP_015708595.1">
    <property type="nucleotide sequence ID" value="NC_015578.1"/>
</dbReference>
<dbReference type="Pfam" id="PF13343">
    <property type="entry name" value="SBP_bac_6"/>
    <property type="match status" value="1"/>
</dbReference>
<proteinExistence type="predicted"/>
<dbReference type="HOGENOM" id="CLU_026974_0_2_12"/>
<dbReference type="PANTHER" id="PTHR30006">
    <property type="entry name" value="THIAMINE-BINDING PERIPLASMIC PROTEIN-RELATED"/>
    <property type="match status" value="1"/>
</dbReference>
<dbReference type="GO" id="GO:0030288">
    <property type="term" value="C:outer membrane-bounded periplasmic space"/>
    <property type="evidence" value="ECO:0007669"/>
    <property type="project" value="TreeGrafter"/>
</dbReference>
<gene>
    <name evidence="3" type="ordered locus">TREPR_1511</name>
</gene>